<organism evidence="3 4">
    <name type="scientific">Parafilimonas terrae</name>
    <dbReference type="NCBI Taxonomy" id="1465490"/>
    <lineage>
        <taxon>Bacteria</taxon>
        <taxon>Pseudomonadati</taxon>
        <taxon>Bacteroidota</taxon>
        <taxon>Chitinophagia</taxon>
        <taxon>Chitinophagales</taxon>
        <taxon>Chitinophagaceae</taxon>
        <taxon>Parafilimonas</taxon>
    </lineage>
</organism>
<dbReference type="Gene3D" id="3.40.30.10">
    <property type="entry name" value="Glutaredoxin"/>
    <property type="match status" value="1"/>
</dbReference>
<dbReference type="InterPro" id="IPR036249">
    <property type="entry name" value="Thioredoxin-like_sf"/>
</dbReference>
<feature type="chain" id="PRO_5011785504" evidence="1">
    <location>
        <begin position="20"/>
        <end position="173"/>
    </location>
</feature>
<feature type="signal peptide" evidence="1">
    <location>
        <begin position="1"/>
        <end position="19"/>
    </location>
</feature>
<name>A0A1I5Z705_9BACT</name>
<reference evidence="3 4" key="1">
    <citation type="submission" date="2016-10" db="EMBL/GenBank/DDBJ databases">
        <authorList>
            <person name="de Groot N.N."/>
        </authorList>
    </citation>
    <scope>NUCLEOTIDE SEQUENCE [LARGE SCALE GENOMIC DNA]</scope>
    <source>
        <strain evidence="3 4">DSM 28286</strain>
    </source>
</reference>
<dbReference type="PROSITE" id="PS51352">
    <property type="entry name" value="THIOREDOXIN_2"/>
    <property type="match status" value="1"/>
</dbReference>
<protein>
    <submittedName>
        <fullName evidence="3">Thioredoxin</fullName>
    </submittedName>
</protein>
<evidence type="ECO:0000259" key="2">
    <source>
        <dbReference type="PROSITE" id="PS51352"/>
    </source>
</evidence>
<dbReference type="SUPFAM" id="SSF52833">
    <property type="entry name" value="Thioredoxin-like"/>
    <property type="match status" value="1"/>
</dbReference>
<keyword evidence="1" id="KW-0732">Signal</keyword>
<evidence type="ECO:0000313" key="3">
    <source>
        <dbReference type="EMBL" id="SFQ52249.1"/>
    </source>
</evidence>
<dbReference type="RefSeq" id="WP_090662771.1">
    <property type="nucleotide sequence ID" value="NZ_FOXQ01000017.1"/>
</dbReference>
<proteinExistence type="predicted"/>
<dbReference type="InterPro" id="IPR013766">
    <property type="entry name" value="Thioredoxin_domain"/>
</dbReference>
<evidence type="ECO:0000256" key="1">
    <source>
        <dbReference type="SAM" id="SignalP"/>
    </source>
</evidence>
<sequence length="173" mass="19542">MKKFFLFLFSLVIIVTAKAQQPFHPYEISYDSTHGKILRGLVSRSDIETDTVFAWFKKNYNLGRPDAKAVAAFKKHAGDFKMLIFAGTWCPDTHNLLPEFYRLADAAGYPDNNISLIGVDYNKTTFDNLEKTFNVTEVPTFIVMKDGKEVGRIVEYGESGEAMKELGKIVEGL</sequence>
<dbReference type="Proteomes" id="UP000199031">
    <property type="component" value="Unassembled WGS sequence"/>
</dbReference>
<dbReference type="EMBL" id="FOXQ01000017">
    <property type="protein sequence ID" value="SFQ52249.1"/>
    <property type="molecule type" value="Genomic_DNA"/>
</dbReference>
<dbReference type="STRING" id="1465490.SAMN05444277_11733"/>
<dbReference type="AlphaFoldDB" id="A0A1I5Z705"/>
<evidence type="ECO:0000313" key="4">
    <source>
        <dbReference type="Proteomes" id="UP000199031"/>
    </source>
</evidence>
<gene>
    <name evidence="3" type="ORF">SAMN05444277_11733</name>
</gene>
<accession>A0A1I5Z705</accession>
<feature type="domain" description="Thioredoxin" evidence="2">
    <location>
        <begin position="17"/>
        <end position="173"/>
    </location>
</feature>
<dbReference type="Pfam" id="PF14595">
    <property type="entry name" value="Thioredoxin_9"/>
    <property type="match status" value="1"/>
</dbReference>
<keyword evidence="4" id="KW-1185">Reference proteome</keyword>
<dbReference type="OrthoDB" id="6398367at2"/>
<dbReference type="CDD" id="cd02947">
    <property type="entry name" value="TRX_family"/>
    <property type="match status" value="1"/>
</dbReference>